<dbReference type="InterPro" id="IPR051532">
    <property type="entry name" value="Ester_Hydrolysis_Enzymes"/>
</dbReference>
<dbReference type="Proteomes" id="UP000186955">
    <property type="component" value="Unassembled WGS sequence"/>
</dbReference>
<proteinExistence type="predicted"/>
<dbReference type="AlphaFoldDB" id="A0A1Q5TG49"/>
<accession>A0A1Q5TG49</accession>
<dbReference type="SUPFAM" id="SSF52266">
    <property type="entry name" value="SGNH hydrolase"/>
    <property type="match status" value="1"/>
</dbReference>
<dbReference type="Gene3D" id="3.40.50.1110">
    <property type="entry name" value="SGNH hydrolase"/>
    <property type="match status" value="1"/>
</dbReference>
<sequence length="159" mass="17085">MRMNTLLDTLYTSIPNTTIILSTLLPNKKQPDRVLQISTQYRELVSLRRAQNDRIVLADMGSFIKESQLVDGTHPDDEGYRDMAAVWWAAIQQAVKEGFIEYAAGTGMDGRVSVSVEGELDGGDSVSDPVLPVYSTAAAAAAQTGVVKATVGIVLSVLA</sequence>
<organism evidence="1 2">
    <name type="scientific">Penicillium subrubescens</name>
    <dbReference type="NCBI Taxonomy" id="1316194"/>
    <lineage>
        <taxon>Eukaryota</taxon>
        <taxon>Fungi</taxon>
        <taxon>Dikarya</taxon>
        <taxon>Ascomycota</taxon>
        <taxon>Pezizomycotina</taxon>
        <taxon>Eurotiomycetes</taxon>
        <taxon>Eurotiomycetidae</taxon>
        <taxon>Eurotiales</taxon>
        <taxon>Aspergillaceae</taxon>
        <taxon>Penicillium</taxon>
    </lineage>
</organism>
<dbReference type="PANTHER" id="PTHR30383">
    <property type="entry name" value="THIOESTERASE 1/PROTEASE 1/LYSOPHOSPHOLIPASE L1"/>
    <property type="match status" value="1"/>
</dbReference>
<dbReference type="EMBL" id="MNBE01000664">
    <property type="protein sequence ID" value="OKO99204.1"/>
    <property type="molecule type" value="Genomic_DNA"/>
</dbReference>
<protein>
    <recommendedName>
        <fullName evidence="3">SGNH hydrolase-type esterase domain-containing protein</fullName>
    </recommendedName>
</protein>
<dbReference type="PANTHER" id="PTHR30383:SF31">
    <property type="entry name" value="SGNH HYDROLASE-TYPE ESTERASE DOMAIN-CONTAINING PROTEIN-RELATED"/>
    <property type="match status" value="1"/>
</dbReference>
<dbReference type="InterPro" id="IPR036514">
    <property type="entry name" value="SGNH_hydro_sf"/>
</dbReference>
<name>A0A1Q5TG49_9EURO</name>
<gene>
    <name evidence="1" type="ORF">PENSUB_8591</name>
</gene>
<dbReference type="GO" id="GO:0004622">
    <property type="term" value="F:phosphatidylcholine lysophospholipase activity"/>
    <property type="evidence" value="ECO:0007669"/>
    <property type="project" value="TreeGrafter"/>
</dbReference>
<evidence type="ECO:0008006" key="3">
    <source>
        <dbReference type="Google" id="ProtNLM"/>
    </source>
</evidence>
<reference evidence="1 2" key="1">
    <citation type="submission" date="2016-10" db="EMBL/GenBank/DDBJ databases">
        <title>Genome sequence of the ascomycete fungus Penicillium subrubescens.</title>
        <authorList>
            <person name="De Vries R.P."/>
            <person name="Peng M."/>
            <person name="Dilokpimol A."/>
            <person name="Hilden K."/>
            <person name="Makela M.R."/>
            <person name="Grigoriev I."/>
            <person name="Riley R."/>
            <person name="Granchi Z."/>
        </authorList>
    </citation>
    <scope>NUCLEOTIDE SEQUENCE [LARGE SCALE GENOMIC DNA]</scope>
    <source>
        <strain evidence="1 2">CBS 132785</strain>
    </source>
</reference>
<comment type="caution">
    <text evidence="1">The sequence shown here is derived from an EMBL/GenBank/DDBJ whole genome shotgun (WGS) entry which is preliminary data.</text>
</comment>
<evidence type="ECO:0000313" key="2">
    <source>
        <dbReference type="Proteomes" id="UP000186955"/>
    </source>
</evidence>
<keyword evidence="2" id="KW-1185">Reference proteome</keyword>
<evidence type="ECO:0000313" key="1">
    <source>
        <dbReference type="EMBL" id="OKO99204.1"/>
    </source>
</evidence>